<keyword evidence="3" id="KW-1185">Reference proteome</keyword>
<evidence type="ECO:0000313" key="2">
    <source>
        <dbReference type="EMBL" id="KRK40907.1"/>
    </source>
</evidence>
<dbReference type="SUPFAM" id="SSF143100">
    <property type="entry name" value="TTHA1013/TTHA0281-like"/>
    <property type="match status" value="1"/>
</dbReference>
<dbReference type="Proteomes" id="UP000051461">
    <property type="component" value="Unassembled WGS sequence"/>
</dbReference>
<protein>
    <submittedName>
        <fullName evidence="2">Uncharacterized protein</fullName>
    </submittedName>
</protein>
<dbReference type="STRING" id="1423726.FC07_GL002660"/>
<dbReference type="RefSeq" id="WP_057903339.1">
    <property type="nucleotide sequence ID" value="NZ_AZDA01000003.1"/>
</dbReference>
<evidence type="ECO:0000256" key="1">
    <source>
        <dbReference type="ARBA" id="ARBA00022649"/>
    </source>
</evidence>
<dbReference type="PATRIC" id="fig|1423726.3.peg.2770"/>
<keyword evidence="1" id="KW-1277">Toxin-antitoxin system</keyword>
<reference evidence="2 3" key="1">
    <citation type="journal article" date="2015" name="Genome Announc.">
        <title>Expanding the biotechnology potential of lactobacilli through comparative genomics of 213 strains and associated genera.</title>
        <authorList>
            <person name="Sun Z."/>
            <person name="Harris H.M."/>
            <person name="McCann A."/>
            <person name="Guo C."/>
            <person name="Argimon S."/>
            <person name="Zhang W."/>
            <person name="Yang X."/>
            <person name="Jeffery I.B."/>
            <person name="Cooney J.C."/>
            <person name="Kagawa T.F."/>
            <person name="Liu W."/>
            <person name="Song Y."/>
            <person name="Salvetti E."/>
            <person name="Wrobel A."/>
            <person name="Rasinkangas P."/>
            <person name="Parkhill J."/>
            <person name="Rea M.C."/>
            <person name="O'Sullivan O."/>
            <person name="Ritari J."/>
            <person name="Douillard F.P."/>
            <person name="Paul Ross R."/>
            <person name="Yang R."/>
            <person name="Briner A.E."/>
            <person name="Felis G.E."/>
            <person name="de Vos W.M."/>
            <person name="Barrangou R."/>
            <person name="Klaenhammer T.R."/>
            <person name="Caufield P.W."/>
            <person name="Cui Y."/>
            <person name="Zhang H."/>
            <person name="O'Toole P.W."/>
        </authorList>
    </citation>
    <scope>NUCLEOTIDE SEQUENCE [LARGE SCALE GENOMIC DNA]</scope>
    <source>
        <strain evidence="2 3">DSM 20003</strain>
    </source>
</reference>
<accession>A0A0R1H2Z9</accession>
<comment type="caution">
    <text evidence="2">The sequence shown here is derived from an EMBL/GenBank/DDBJ whole genome shotgun (WGS) entry which is preliminary data.</text>
</comment>
<dbReference type="Gene3D" id="3.30.160.250">
    <property type="match status" value="1"/>
</dbReference>
<dbReference type="Pfam" id="PF07362">
    <property type="entry name" value="CcdA"/>
    <property type="match status" value="1"/>
</dbReference>
<gene>
    <name evidence="2" type="ORF">FC07_GL002660</name>
</gene>
<dbReference type="InterPro" id="IPR009956">
    <property type="entry name" value="Post-segregation_anti-tox_CcdA"/>
</dbReference>
<dbReference type="OrthoDB" id="5419659at2"/>
<dbReference type="InterPro" id="IPR035069">
    <property type="entry name" value="TTHA1013/TTHA0281-like"/>
</dbReference>
<proteinExistence type="predicted"/>
<name>A0A0R1H2Z9_9LACO</name>
<sequence length="130" mass="14574">MSDKLIAYPAIFRPLHNEHDTYIIKFPDLPNTFTEGYGLNDAYVMASDVLAEMNYDNKELPEPSTPNTIALDDDEFIVVITANLSAKKRELQKFVRKNVTVPADLAQRAQAQGLNFSQTLSEALEEKLGV</sequence>
<dbReference type="EMBL" id="AZDA01000003">
    <property type="protein sequence ID" value="KRK40907.1"/>
    <property type="molecule type" value="Genomic_DNA"/>
</dbReference>
<organism evidence="2 3">
    <name type="scientific">Loigolactobacillus bifermentans DSM 20003</name>
    <dbReference type="NCBI Taxonomy" id="1423726"/>
    <lineage>
        <taxon>Bacteria</taxon>
        <taxon>Bacillati</taxon>
        <taxon>Bacillota</taxon>
        <taxon>Bacilli</taxon>
        <taxon>Lactobacillales</taxon>
        <taxon>Lactobacillaceae</taxon>
        <taxon>Loigolactobacillus</taxon>
    </lineage>
</organism>
<evidence type="ECO:0000313" key="3">
    <source>
        <dbReference type="Proteomes" id="UP000051461"/>
    </source>
</evidence>
<dbReference type="AlphaFoldDB" id="A0A0R1H2Z9"/>